<accession>A0AC61S1D3</accession>
<dbReference type="EMBL" id="SRYA01000003">
    <property type="protein sequence ID" value="TGY97968.1"/>
    <property type="molecule type" value="Genomic_DNA"/>
</dbReference>
<evidence type="ECO:0000313" key="2">
    <source>
        <dbReference type="Proteomes" id="UP000304953"/>
    </source>
</evidence>
<gene>
    <name evidence="1" type="ORF">E5329_02280</name>
</gene>
<dbReference type="Proteomes" id="UP000304953">
    <property type="component" value="Unassembled WGS sequence"/>
</dbReference>
<protein>
    <submittedName>
        <fullName evidence="1">Flavodoxin</fullName>
    </submittedName>
</protein>
<reference evidence="1" key="1">
    <citation type="submission" date="2019-04" db="EMBL/GenBank/DDBJ databases">
        <title>Microbes associate with the intestines of laboratory mice.</title>
        <authorList>
            <person name="Navarre W."/>
            <person name="Wong E."/>
            <person name="Huang K."/>
            <person name="Tropini C."/>
            <person name="Ng K."/>
            <person name="Yu B."/>
        </authorList>
    </citation>
    <scope>NUCLEOTIDE SEQUENCE</scope>
    <source>
        <strain evidence="1">NM01_1-7b</strain>
    </source>
</reference>
<name>A0AC61S1D3_9FIRM</name>
<organism evidence="1 2">
    <name type="scientific">Petralouisia muris</name>
    <dbReference type="NCBI Taxonomy" id="3032872"/>
    <lineage>
        <taxon>Bacteria</taxon>
        <taxon>Bacillati</taxon>
        <taxon>Bacillota</taxon>
        <taxon>Clostridia</taxon>
        <taxon>Lachnospirales</taxon>
        <taxon>Lachnospiraceae</taxon>
        <taxon>Petralouisia</taxon>
    </lineage>
</organism>
<comment type="caution">
    <text evidence="1">The sequence shown here is derived from an EMBL/GenBank/DDBJ whole genome shotgun (WGS) entry which is preliminary data.</text>
</comment>
<keyword evidence="2" id="KW-1185">Reference proteome</keyword>
<proteinExistence type="predicted"/>
<evidence type="ECO:0000313" key="1">
    <source>
        <dbReference type="EMBL" id="TGY97968.1"/>
    </source>
</evidence>
<sequence length="171" mass="19727">MEYMVVYSSITGNTKKIATEIFSALPGMSKDMQSMAEYRGKDADIFFIGFWVDRGTCDISVIDMLSELKGKKVALFGTCGLGRGEDYFKSIEQKVKVWIPDDCQYLGTFLCQGKMPMQVRENYEIPMEDPQQEVWRRKMLRNFDEGLFHPNEEDLVQAREFVERVLNGSCL</sequence>